<evidence type="ECO:0000313" key="2">
    <source>
        <dbReference type="Proteomes" id="UP001152872"/>
    </source>
</evidence>
<name>A0A9X4M609_9CYAN</name>
<evidence type="ECO:0000313" key="1">
    <source>
        <dbReference type="EMBL" id="MDG3493162.1"/>
    </source>
</evidence>
<dbReference type="Proteomes" id="UP001152872">
    <property type="component" value="Unassembled WGS sequence"/>
</dbReference>
<dbReference type="EMBL" id="VBTY01000005">
    <property type="protein sequence ID" value="MDG3493162.1"/>
    <property type="molecule type" value="Genomic_DNA"/>
</dbReference>
<accession>A0A9X4M609</accession>
<organism evidence="1 2">
    <name type="scientific">Pseudanabaena catenata USMAC16</name>
    <dbReference type="NCBI Taxonomy" id="1855837"/>
    <lineage>
        <taxon>Bacteria</taxon>
        <taxon>Bacillati</taxon>
        <taxon>Cyanobacteriota</taxon>
        <taxon>Cyanophyceae</taxon>
        <taxon>Pseudanabaenales</taxon>
        <taxon>Pseudanabaenaceae</taxon>
        <taxon>Pseudanabaena</taxon>
    </lineage>
</organism>
<comment type="caution">
    <text evidence="1">The sequence shown here is derived from an EMBL/GenBank/DDBJ whole genome shotgun (WGS) entry which is preliminary data.</text>
</comment>
<proteinExistence type="predicted"/>
<reference evidence="1" key="1">
    <citation type="submission" date="2019-05" db="EMBL/GenBank/DDBJ databases">
        <title>Whole genome sequencing of Pseudanabaena catenata USMAC16.</title>
        <authorList>
            <person name="Khan Z."/>
            <person name="Omar W.M."/>
            <person name="Convey P."/>
            <person name="Merican F."/>
            <person name="Najimudin N."/>
        </authorList>
    </citation>
    <scope>NUCLEOTIDE SEQUENCE</scope>
    <source>
        <strain evidence="1">USMAC16</strain>
    </source>
</reference>
<gene>
    <name evidence="1" type="ORF">FEV09_01180</name>
</gene>
<dbReference type="AlphaFoldDB" id="A0A9X4M609"/>
<dbReference type="RefSeq" id="WP_009625190.1">
    <property type="nucleotide sequence ID" value="NZ_VBTY01000005.1"/>
</dbReference>
<keyword evidence="2" id="KW-1185">Reference proteome</keyword>
<sequence>MNPETQIDNDEMLPEYDFSGGVRGKYYEAYKQAQNISQNTIVLDPDVASVFRDSASVNEALRMLLKIASSMKTIPINQDPPLVNS</sequence>
<protein>
    <submittedName>
        <fullName evidence="1">Uncharacterized protein</fullName>
    </submittedName>
</protein>